<feature type="transmembrane region" description="Helical" evidence="7">
    <location>
        <begin position="326"/>
        <end position="345"/>
    </location>
</feature>
<organism evidence="8 9">
    <name type="scientific">Jannaschia faecimaris</name>
    <dbReference type="NCBI Taxonomy" id="1244108"/>
    <lineage>
        <taxon>Bacteria</taxon>
        <taxon>Pseudomonadati</taxon>
        <taxon>Pseudomonadota</taxon>
        <taxon>Alphaproteobacteria</taxon>
        <taxon>Rhodobacterales</taxon>
        <taxon>Roseobacteraceae</taxon>
        <taxon>Jannaschia</taxon>
    </lineage>
</organism>
<comment type="subcellular location">
    <subcellularLocation>
        <location evidence="1">Cell membrane</location>
        <topology evidence="1">Multi-pass membrane protein</topology>
    </subcellularLocation>
</comment>
<dbReference type="PANTHER" id="PTHR30250:SF10">
    <property type="entry name" value="LIPOPOLYSACCHARIDE BIOSYNTHESIS PROTEIN WZXC"/>
    <property type="match status" value="1"/>
</dbReference>
<sequence length="465" mass="48811">MAVLSRILTPAEIGLFIVSSTFVVLVEALRDFGIGAFLISETGLTQRLTRTAVTLIASFSLLLGGALFVGAPTVAGFYGDPAMTDMIRVATVGFLLAPISAPLLALLRRDMQFGKVASINICAGLGNGAATIALALAGVGPLSLVIGSVTSAGITAVGAAFFRPDIAIFRPGLHGWRRVLAFGSWSSVVTMLGLILDAFPRLILGRILGLGAVGLFARTVSIAQLPDRLIFSAVQPVLLPALADHARANGTLSAPFLRGLSYISGLQWPALAMITLFADPIVRLLLGDQWLDVVPLVRIVAPALFCVFPIYMCYPTLVACGRLPQMATAMAILLIPSCAIMLAASTISLQAMAASLFVTGPLQVAILLTTVRRYVPFEWGDLAARMMHSAGITITTIAMPAAVLLSEESWSNLGAGSLLVAGIGAGIGWACAVHFLDHPLKSELTALSSVMQSSRHGRREPLMRS</sequence>
<dbReference type="STRING" id="1244108.SAMN05444004_101275"/>
<evidence type="ECO:0000256" key="3">
    <source>
        <dbReference type="ARBA" id="ARBA00022475"/>
    </source>
</evidence>
<dbReference type="AlphaFoldDB" id="A0A1H3JCV5"/>
<protein>
    <submittedName>
        <fullName evidence="8">Membrane protein involved in the export of O-antigen and teichoic acid</fullName>
    </submittedName>
</protein>
<proteinExistence type="inferred from homology"/>
<evidence type="ECO:0000256" key="4">
    <source>
        <dbReference type="ARBA" id="ARBA00022692"/>
    </source>
</evidence>
<keyword evidence="5 7" id="KW-1133">Transmembrane helix</keyword>
<feature type="transmembrane region" description="Helical" evidence="7">
    <location>
        <begin position="86"/>
        <end position="107"/>
    </location>
</feature>
<keyword evidence="9" id="KW-1185">Reference proteome</keyword>
<name>A0A1H3JCV5_9RHOB</name>
<feature type="transmembrane region" description="Helical" evidence="7">
    <location>
        <begin position="268"/>
        <end position="287"/>
    </location>
</feature>
<dbReference type="PANTHER" id="PTHR30250">
    <property type="entry name" value="PST FAMILY PREDICTED COLANIC ACID TRANSPORTER"/>
    <property type="match status" value="1"/>
</dbReference>
<feature type="transmembrane region" description="Helical" evidence="7">
    <location>
        <begin position="382"/>
        <end position="403"/>
    </location>
</feature>
<keyword evidence="6 7" id="KW-0472">Membrane</keyword>
<evidence type="ECO:0000256" key="5">
    <source>
        <dbReference type="ARBA" id="ARBA00022989"/>
    </source>
</evidence>
<feature type="transmembrane region" description="Helical" evidence="7">
    <location>
        <begin position="51"/>
        <end position="74"/>
    </location>
</feature>
<evidence type="ECO:0000256" key="7">
    <source>
        <dbReference type="SAM" id="Phobius"/>
    </source>
</evidence>
<feature type="transmembrane region" description="Helical" evidence="7">
    <location>
        <begin position="175"/>
        <end position="196"/>
    </location>
</feature>
<evidence type="ECO:0000256" key="2">
    <source>
        <dbReference type="ARBA" id="ARBA00007430"/>
    </source>
</evidence>
<keyword evidence="3" id="KW-1003">Cell membrane</keyword>
<comment type="similarity">
    <text evidence="2">Belongs to the polysaccharide synthase family.</text>
</comment>
<feature type="transmembrane region" description="Helical" evidence="7">
    <location>
        <begin position="293"/>
        <end position="314"/>
    </location>
</feature>
<dbReference type="EMBL" id="FNPX01000001">
    <property type="protein sequence ID" value="SDY37365.1"/>
    <property type="molecule type" value="Genomic_DNA"/>
</dbReference>
<reference evidence="9" key="1">
    <citation type="submission" date="2016-10" db="EMBL/GenBank/DDBJ databases">
        <authorList>
            <person name="Varghese N."/>
            <person name="Submissions S."/>
        </authorList>
    </citation>
    <scope>NUCLEOTIDE SEQUENCE [LARGE SCALE GENOMIC DNA]</scope>
    <source>
        <strain evidence="9">DSM 100420</strain>
    </source>
</reference>
<keyword evidence="4 7" id="KW-0812">Transmembrane</keyword>
<dbReference type="Pfam" id="PF13440">
    <property type="entry name" value="Polysacc_synt_3"/>
    <property type="match status" value="1"/>
</dbReference>
<dbReference type="InterPro" id="IPR050833">
    <property type="entry name" value="Poly_Biosynth_Transport"/>
</dbReference>
<evidence type="ECO:0000313" key="9">
    <source>
        <dbReference type="Proteomes" id="UP000198914"/>
    </source>
</evidence>
<feature type="transmembrane region" description="Helical" evidence="7">
    <location>
        <begin position="119"/>
        <end position="138"/>
    </location>
</feature>
<accession>A0A1H3JCV5</accession>
<gene>
    <name evidence="8" type="ORF">SAMN05444004_101275</name>
</gene>
<evidence type="ECO:0000256" key="1">
    <source>
        <dbReference type="ARBA" id="ARBA00004651"/>
    </source>
</evidence>
<feature type="transmembrane region" description="Helical" evidence="7">
    <location>
        <begin position="144"/>
        <end position="163"/>
    </location>
</feature>
<feature type="transmembrane region" description="Helical" evidence="7">
    <location>
        <begin position="415"/>
        <end position="436"/>
    </location>
</feature>
<feature type="transmembrane region" description="Helical" evidence="7">
    <location>
        <begin position="13"/>
        <end position="39"/>
    </location>
</feature>
<evidence type="ECO:0000256" key="6">
    <source>
        <dbReference type="ARBA" id="ARBA00023136"/>
    </source>
</evidence>
<dbReference type="Proteomes" id="UP000198914">
    <property type="component" value="Unassembled WGS sequence"/>
</dbReference>
<dbReference type="GO" id="GO:0005886">
    <property type="term" value="C:plasma membrane"/>
    <property type="evidence" value="ECO:0007669"/>
    <property type="project" value="UniProtKB-SubCell"/>
</dbReference>
<evidence type="ECO:0000313" key="8">
    <source>
        <dbReference type="EMBL" id="SDY37365.1"/>
    </source>
</evidence>